<dbReference type="Proteomes" id="UP000824120">
    <property type="component" value="Chromosome 3"/>
</dbReference>
<evidence type="ECO:0000313" key="3">
    <source>
        <dbReference type="Proteomes" id="UP000824120"/>
    </source>
</evidence>
<evidence type="ECO:0000256" key="1">
    <source>
        <dbReference type="SAM" id="MobiDB-lite"/>
    </source>
</evidence>
<comment type="caution">
    <text evidence="2">The sequence shown here is derived from an EMBL/GenBank/DDBJ whole genome shotgun (WGS) entry which is preliminary data.</text>
</comment>
<organism evidence="2 3">
    <name type="scientific">Solanum commersonii</name>
    <name type="common">Commerson's wild potato</name>
    <name type="synonym">Commerson's nightshade</name>
    <dbReference type="NCBI Taxonomy" id="4109"/>
    <lineage>
        <taxon>Eukaryota</taxon>
        <taxon>Viridiplantae</taxon>
        <taxon>Streptophyta</taxon>
        <taxon>Embryophyta</taxon>
        <taxon>Tracheophyta</taxon>
        <taxon>Spermatophyta</taxon>
        <taxon>Magnoliopsida</taxon>
        <taxon>eudicotyledons</taxon>
        <taxon>Gunneridae</taxon>
        <taxon>Pentapetalae</taxon>
        <taxon>asterids</taxon>
        <taxon>lamiids</taxon>
        <taxon>Solanales</taxon>
        <taxon>Solanaceae</taxon>
        <taxon>Solanoideae</taxon>
        <taxon>Solaneae</taxon>
        <taxon>Solanum</taxon>
    </lineage>
</organism>
<reference evidence="2 3" key="1">
    <citation type="submission" date="2020-09" db="EMBL/GenBank/DDBJ databases">
        <title>De no assembly of potato wild relative species, Solanum commersonii.</title>
        <authorList>
            <person name="Cho K."/>
        </authorList>
    </citation>
    <scope>NUCLEOTIDE SEQUENCE [LARGE SCALE GENOMIC DNA]</scope>
    <source>
        <strain evidence="2">LZ3.2</strain>
        <tissue evidence="2">Leaf</tissue>
    </source>
</reference>
<dbReference type="EMBL" id="JACXVP010000003">
    <property type="protein sequence ID" value="KAG5613789.1"/>
    <property type="molecule type" value="Genomic_DNA"/>
</dbReference>
<feature type="compositionally biased region" description="Polar residues" evidence="1">
    <location>
        <begin position="1"/>
        <end position="25"/>
    </location>
</feature>
<gene>
    <name evidence="2" type="ORF">H5410_013613</name>
</gene>
<keyword evidence="3" id="KW-1185">Reference proteome</keyword>
<proteinExistence type="predicted"/>
<feature type="region of interest" description="Disordered" evidence="1">
    <location>
        <begin position="1"/>
        <end position="34"/>
    </location>
</feature>
<accession>A0A9J5ZNN3</accession>
<dbReference type="OrthoDB" id="673645at2759"/>
<dbReference type="AlphaFoldDB" id="A0A9J5ZNN3"/>
<evidence type="ECO:0000313" key="2">
    <source>
        <dbReference type="EMBL" id="KAG5613789.1"/>
    </source>
</evidence>
<protein>
    <submittedName>
        <fullName evidence="2">Uncharacterized protein</fullName>
    </submittedName>
</protein>
<sequence length="159" mass="17560">MANPKQSTISSSSQAGYKTRSSVDTNCEEVKKEKSPEVLVFPKGQHPVTPSLLRGNDSVKEKIADSFDVSEVATSCDAVILRGNDSQASTFSGDQQRPSRLQRLAPASIQINCATDWNVVSGSKEEVKKEKSPAVLVFKKWQHPERKQPLYDSTSSRYE</sequence>
<name>A0A9J5ZNN3_SOLCO</name>